<dbReference type="InterPro" id="IPR003838">
    <property type="entry name" value="ABC3_permease_C"/>
</dbReference>
<reference evidence="10 11" key="1">
    <citation type="journal article" date="2011" name="Stand. Genomic Sci.">
        <title>Complete genome sequence of Haliscomenobacter hydrossis type strain (O).</title>
        <authorList>
            <consortium name="US DOE Joint Genome Institute (JGI-PGF)"/>
            <person name="Daligault H."/>
            <person name="Lapidus A."/>
            <person name="Zeytun A."/>
            <person name="Nolan M."/>
            <person name="Lucas S."/>
            <person name="Del Rio T.G."/>
            <person name="Tice H."/>
            <person name="Cheng J.F."/>
            <person name="Tapia R."/>
            <person name="Han C."/>
            <person name="Goodwin L."/>
            <person name="Pitluck S."/>
            <person name="Liolios K."/>
            <person name="Pagani I."/>
            <person name="Ivanova N."/>
            <person name="Huntemann M."/>
            <person name="Mavromatis K."/>
            <person name="Mikhailova N."/>
            <person name="Pati A."/>
            <person name="Chen A."/>
            <person name="Palaniappan K."/>
            <person name="Land M."/>
            <person name="Hauser L."/>
            <person name="Brambilla E.M."/>
            <person name="Rohde M."/>
            <person name="Verbarg S."/>
            <person name="Goker M."/>
            <person name="Bristow J."/>
            <person name="Eisen J.A."/>
            <person name="Markowitz V."/>
            <person name="Hugenholtz P."/>
            <person name="Kyrpides N.C."/>
            <person name="Klenk H.P."/>
            <person name="Woyke T."/>
        </authorList>
    </citation>
    <scope>NUCLEOTIDE SEQUENCE [LARGE SCALE GENOMIC DNA]</scope>
    <source>
        <strain evidence="11">ATCC 27775 / DSM 1100 / LMG 10767 / O</strain>
    </source>
</reference>
<dbReference type="InterPro" id="IPR025857">
    <property type="entry name" value="MacB_PCD"/>
</dbReference>
<evidence type="ECO:0000256" key="7">
    <source>
        <dbReference type="SAM" id="Phobius"/>
    </source>
</evidence>
<reference key="2">
    <citation type="submission" date="2011-04" db="EMBL/GenBank/DDBJ databases">
        <title>Complete sequence of chromosome of Haliscomenobacter hydrossis DSM 1100.</title>
        <authorList>
            <consortium name="US DOE Joint Genome Institute (JGI-PGF)"/>
            <person name="Lucas S."/>
            <person name="Han J."/>
            <person name="Lapidus A."/>
            <person name="Bruce D."/>
            <person name="Goodwin L."/>
            <person name="Pitluck S."/>
            <person name="Peters L."/>
            <person name="Kyrpides N."/>
            <person name="Mavromatis K."/>
            <person name="Ivanova N."/>
            <person name="Ovchinnikova G."/>
            <person name="Pagani I."/>
            <person name="Daligault H."/>
            <person name="Detter J.C."/>
            <person name="Han C."/>
            <person name="Land M."/>
            <person name="Hauser L."/>
            <person name="Markowitz V."/>
            <person name="Cheng J.-F."/>
            <person name="Hugenholtz P."/>
            <person name="Woyke T."/>
            <person name="Wu D."/>
            <person name="Verbarg S."/>
            <person name="Frueling A."/>
            <person name="Brambilla E."/>
            <person name="Klenk H.-P."/>
            <person name="Eisen J.A."/>
        </authorList>
    </citation>
    <scope>NUCLEOTIDE SEQUENCE</scope>
    <source>
        <strain>DSM 1100</strain>
    </source>
</reference>
<dbReference type="InterPro" id="IPR051447">
    <property type="entry name" value="Lipoprotein-release_system"/>
</dbReference>
<evidence type="ECO:0000256" key="1">
    <source>
        <dbReference type="ARBA" id="ARBA00004651"/>
    </source>
</evidence>
<feature type="transmembrane region" description="Helical" evidence="7">
    <location>
        <begin position="298"/>
        <end position="322"/>
    </location>
</feature>
<dbReference type="GO" id="GO:0044874">
    <property type="term" value="P:lipoprotein localization to outer membrane"/>
    <property type="evidence" value="ECO:0007669"/>
    <property type="project" value="TreeGrafter"/>
</dbReference>
<keyword evidence="11" id="KW-1185">Reference proteome</keyword>
<dbReference type="RefSeq" id="WP_013768210.1">
    <property type="nucleotide sequence ID" value="NC_015510.1"/>
</dbReference>
<feature type="transmembrane region" description="Helical" evidence="7">
    <location>
        <begin position="343"/>
        <end position="373"/>
    </location>
</feature>
<protein>
    <recommendedName>
        <fullName evidence="12">ABC3 transporter permease protein domain-containing protein</fullName>
    </recommendedName>
</protein>
<dbReference type="PANTHER" id="PTHR30489">
    <property type="entry name" value="LIPOPROTEIN-RELEASING SYSTEM TRANSMEMBRANE PROTEIN LOLE"/>
    <property type="match status" value="1"/>
</dbReference>
<gene>
    <name evidence="10" type="ordered locus">Halhy_5859</name>
</gene>
<keyword evidence="3" id="KW-1003">Cell membrane</keyword>
<proteinExistence type="inferred from homology"/>
<dbReference type="eggNOG" id="COG4591">
    <property type="taxonomic scope" value="Bacteria"/>
</dbReference>
<keyword evidence="6 7" id="KW-0472">Membrane</keyword>
<keyword evidence="4 7" id="KW-0812">Transmembrane</keyword>
<feature type="domain" description="ABC3 transporter permease C-terminal" evidence="8">
    <location>
        <begin position="299"/>
        <end position="424"/>
    </location>
</feature>
<dbReference type="PANTHER" id="PTHR30489:SF0">
    <property type="entry name" value="LIPOPROTEIN-RELEASING SYSTEM TRANSMEMBRANE PROTEIN LOLE"/>
    <property type="match status" value="1"/>
</dbReference>
<comment type="similarity">
    <text evidence="2">Belongs to the ABC-4 integral membrane protein family. LolC/E subfamily.</text>
</comment>
<evidence type="ECO:0000256" key="2">
    <source>
        <dbReference type="ARBA" id="ARBA00005236"/>
    </source>
</evidence>
<evidence type="ECO:0000313" key="10">
    <source>
        <dbReference type="EMBL" id="AEE53682.1"/>
    </source>
</evidence>
<evidence type="ECO:0000256" key="6">
    <source>
        <dbReference type="ARBA" id="ARBA00023136"/>
    </source>
</evidence>
<dbReference type="Pfam" id="PF02687">
    <property type="entry name" value="FtsX"/>
    <property type="match status" value="1"/>
</dbReference>
<feature type="domain" description="MacB-like periplasmic core" evidence="9">
    <location>
        <begin position="26"/>
        <end position="263"/>
    </location>
</feature>
<accession>F4KY57</accession>
<keyword evidence="5 7" id="KW-1133">Transmembrane helix</keyword>
<comment type="subcellular location">
    <subcellularLocation>
        <location evidence="1">Cell membrane</location>
        <topology evidence="1">Multi-pass membrane protein</topology>
    </subcellularLocation>
</comment>
<dbReference type="HOGENOM" id="CLU_000604_8_2_10"/>
<dbReference type="EMBL" id="CP002691">
    <property type="protein sequence ID" value="AEE53682.1"/>
    <property type="molecule type" value="Genomic_DNA"/>
</dbReference>
<organism evidence="10 11">
    <name type="scientific">Haliscomenobacter hydrossis (strain ATCC 27775 / DSM 1100 / LMG 10767 / O)</name>
    <dbReference type="NCBI Taxonomy" id="760192"/>
    <lineage>
        <taxon>Bacteria</taxon>
        <taxon>Pseudomonadati</taxon>
        <taxon>Bacteroidota</taxon>
        <taxon>Saprospiria</taxon>
        <taxon>Saprospirales</taxon>
        <taxon>Haliscomenobacteraceae</taxon>
        <taxon>Haliscomenobacter</taxon>
    </lineage>
</organism>
<dbReference type="Proteomes" id="UP000008461">
    <property type="component" value="Chromosome"/>
</dbReference>
<evidence type="ECO:0000256" key="4">
    <source>
        <dbReference type="ARBA" id="ARBA00022692"/>
    </source>
</evidence>
<evidence type="ECO:0000313" key="11">
    <source>
        <dbReference type="Proteomes" id="UP000008461"/>
    </source>
</evidence>
<feature type="transmembrane region" description="Helical" evidence="7">
    <location>
        <begin position="393"/>
        <end position="419"/>
    </location>
</feature>
<dbReference type="AlphaFoldDB" id="F4KY57"/>
<dbReference type="STRING" id="760192.Halhy_5859"/>
<evidence type="ECO:0000259" key="9">
    <source>
        <dbReference type="Pfam" id="PF12704"/>
    </source>
</evidence>
<evidence type="ECO:0000259" key="8">
    <source>
        <dbReference type="Pfam" id="PF02687"/>
    </source>
</evidence>
<evidence type="ECO:0008006" key="12">
    <source>
        <dbReference type="Google" id="ProtNLM"/>
    </source>
</evidence>
<evidence type="ECO:0000256" key="5">
    <source>
        <dbReference type="ARBA" id="ARBA00022989"/>
    </source>
</evidence>
<evidence type="ECO:0000256" key="3">
    <source>
        <dbReference type="ARBA" id="ARBA00022475"/>
    </source>
</evidence>
<sequence length="431" mass="49600">MNYSFFIAKKVAAEGEQSFARVIIRIAVIAIALSITVMICATALVSGFKREISSKIFGFWGHIHITNASVYENLLEESWLDKNQEFYPHLDTISRVTYVENQKIFGREIKRIKLTHGGVRHIQVYAFKGGIIKAKDEIEGIFLKGVGKDFDWQFLSQYLVEGRAIQMEDTVASNEILISRTTSNRLKVDVGDVFIVHFVQNGEQLKRSFKICGIYKTGLEEYDRQFALVDIRKIQQLLGWKEDQVAGFEVFLDDINDLKPLSEDIYYNHIPNELYAETIRQKFPGIFNWLDLQNINEVVILSLMVIVAIINMITALMILIFERTNMIGVLKSMGARNWGIRRIFLYYAAYIILNGLLWGNILGIALCMVQKYFKLLRLDEENYYLSYAPIYLNPWTILALNAGTLLVTLLFLIIPSYLVSRINPVKAIRFD</sequence>
<dbReference type="KEGG" id="hhy:Halhy_5859"/>
<name>F4KY57_HALH1</name>
<dbReference type="Pfam" id="PF12704">
    <property type="entry name" value="MacB_PCD"/>
    <property type="match status" value="1"/>
</dbReference>
<dbReference type="GO" id="GO:0098797">
    <property type="term" value="C:plasma membrane protein complex"/>
    <property type="evidence" value="ECO:0007669"/>
    <property type="project" value="TreeGrafter"/>
</dbReference>
<feature type="transmembrane region" description="Helical" evidence="7">
    <location>
        <begin position="22"/>
        <end position="45"/>
    </location>
</feature>